<dbReference type="EMBL" id="JAVRAD010000003">
    <property type="protein sequence ID" value="MDX8329436.1"/>
    <property type="molecule type" value="Genomic_DNA"/>
</dbReference>
<reference evidence="3 8" key="4">
    <citation type="journal article" date="2023" name="Phytobiomes J">
        <title>Deciphering the key players within the bacterial microbiota associated with aerial crown gall tumors on rhododendron: Insights into the gallobiome.</title>
        <authorList>
            <person name="Kuzmanovic N."/>
            <person name="Nesme J."/>
            <person name="Wolf J."/>
            <person name="Neumann-Schaal M."/>
            <person name="Petersen J."/>
            <person name="Fernandez-Gnecco G."/>
            <person name="Sproeer C."/>
            <person name="Bunk B."/>
            <person name="Overmann J."/>
            <person name="Sorensen S.J."/>
            <person name="Idczak E."/>
            <person name="Smalla K."/>
        </authorList>
    </citation>
    <scope>NUCLEOTIDE SEQUENCE [LARGE SCALE GENOMIC DNA]</scope>
    <source>
        <strain evidence="8">rho-14.1</strain>
        <strain evidence="3">Rho-14.1</strain>
    </source>
</reference>
<evidence type="ECO:0000313" key="4">
    <source>
        <dbReference type="EMBL" id="POO54149.1"/>
    </source>
</evidence>
<proteinExistence type="predicted"/>
<dbReference type="RefSeq" id="WP_077119618.1">
    <property type="nucleotide sequence ID" value="NZ_CP192764.1"/>
</dbReference>
<keyword evidence="8" id="KW-1185">Reference proteome</keyword>
<protein>
    <submittedName>
        <fullName evidence="5">Uncharacterized protein</fullName>
    </submittedName>
</protein>
<keyword evidence="2" id="KW-0472">Membrane</keyword>
<keyword evidence="2" id="KW-1133">Transmembrane helix</keyword>
<dbReference type="EMBL" id="NXEJ01000001">
    <property type="protein sequence ID" value="POO54149.1"/>
    <property type="molecule type" value="Genomic_DNA"/>
</dbReference>
<feature type="region of interest" description="Disordered" evidence="1">
    <location>
        <begin position="1"/>
        <end position="31"/>
    </location>
</feature>
<feature type="region of interest" description="Disordered" evidence="1">
    <location>
        <begin position="54"/>
        <end position="105"/>
    </location>
</feature>
<evidence type="ECO:0000313" key="8">
    <source>
        <dbReference type="Proteomes" id="UP001277561"/>
    </source>
</evidence>
<evidence type="ECO:0000313" key="3">
    <source>
        <dbReference type="EMBL" id="MDX8329436.1"/>
    </source>
</evidence>
<reference evidence="4 7" key="3">
    <citation type="journal article" date="2018" name="Syst. Appl. Microbiol.">
        <title>Agrobacterium rosae sp. nov., isolated from galls on different agricultural crops.</title>
        <authorList>
            <person name="Kuzmanovic N."/>
            <person name="Pulawska J."/>
            <person name="Smalla K."/>
            <person name="Nesme X."/>
        </authorList>
    </citation>
    <scope>NUCLEOTIDE SEQUENCE [LARGE SCALE GENOMIC DNA]</scope>
    <source>
        <strain evidence="4 7">NCPPB 1650</strain>
    </source>
</reference>
<dbReference type="EMBL" id="FMUE01000004">
    <property type="protein sequence ID" value="SCX21426.1"/>
    <property type="molecule type" value="Genomic_DNA"/>
</dbReference>
<name>A0A1R3TKB1_9HYPH</name>
<evidence type="ECO:0000313" key="6">
    <source>
        <dbReference type="Proteomes" id="UP000187891"/>
    </source>
</evidence>
<evidence type="ECO:0000313" key="7">
    <source>
        <dbReference type="Proteomes" id="UP000237447"/>
    </source>
</evidence>
<sequence>MTFDPNLPRDPNLRPDRPELRTTPEAARKSAGWAPWVAVIAVLLVGGFIWMQMSAPSTTDPTTTSSTTPPAVTDQAPAPAPMTPAAPTNNAAPASPTTGGTSTQP</sequence>
<dbReference type="Proteomes" id="UP001277561">
    <property type="component" value="Unassembled WGS sequence"/>
</dbReference>
<dbReference type="STRING" id="1907666.DSM25559_2071"/>
<feature type="transmembrane region" description="Helical" evidence="2">
    <location>
        <begin position="33"/>
        <end position="51"/>
    </location>
</feature>
<dbReference type="AlphaFoldDB" id="A0A1R3TKB1"/>
<evidence type="ECO:0000313" key="5">
    <source>
        <dbReference type="EMBL" id="SCX21426.1"/>
    </source>
</evidence>
<reference evidence="5" key="2">
    <citation type="submission" date="2016-10" db="EMBL/GenBank/DDBJ databases">
        <authorList>
            <person name="de Groot N.N."/>
        </authorList>
    </citation>
    <scope>NUCLEOTIDE SEQUENCE [LARGE SCALE GENOMIC DNA]</scope>
    <source>
        <strain evidence="5">DSM25559</strain>
    </source>
</reference>
<feature type="compositionally biased region" description="Basic and acidic residues" evidence="1">
    <location>
        <begin position="11"/>
        <end position="28"/>
    </location>
</feature>
<feature type="compositionally biased region" description="Low complexity" evidence="1">
    <location>
        <begin position="54"/>
        <end position="77"/>
    </location>
</feature>
<reference evidence="6" key="1">
    <citation type="submission" date="2016-10" db="EMBL/GenBank/DDBJ databases">
        <authorList>
            <person name="Wibberg D."/>
        </authorList>
    </citation>
    <scope>NUCLEOTIDE SEQUENCE [LARGE SCALE GENOMIC DNA]</scope>
</reference>
<feature type="compositionally biased region" description="Low complexity" evidence="1">
    <location>
        <begin position="85"/>
        <end position="98"/>
    </location>
</feature>
<dbReference type="GeneID" id="86877976"/>
<accession>A0A2S4EIQ1</accession>
<evidence type="ECO:0000256" key="1">
    <source>
        <dbReference type="SAM" id="MobiDB-lite"/>
    </source>
</evidence>
<accession>A0A1R3TKB1</accession>
<dbReference type="Proteomes" id="UP000237447">
    <property type="component" value="Unassembled WGS sequence"/>
</dbReference>
<organism evidence="5 6">
    <name type="scientific">Agrobacterium rosae</name>
    <dbReference type="NCBI Taxonomy" id="1972867"/>
    <lineage>
        <taxon>Bacteria</taxon>
        <taxon>Pseudomonadati</taxon>
        <taxon>Pseudomonadota</taxon>
        <taxon>Alphaproteobacteria</taxon>
        <taxon>Hyphomicrobiales</taxon>
        <taxon>Rhizobiaceae</taxon>
        <taxon>Rhizobium/Agrobacterium group</taxon>
        <taxon>Agrobacterium</taxon>
    </lineage>
</organism>
<evidence type="ECO:0000256" key="2">
    <source>
        <dbReference type="SAM" id="Phobius"/>
    </source>
</evidence>
<dbReference type="Proteomes" id="UP000187891">
    <property type="component" value="Unassembled WGS sequence"/>
</dbReference>
<keyword evidence="2" id="KW-0812">Transmembrane</keyword>
<gene>
    <name evidence="4" type="ORF">CPJ18_01075</name>
    <name evidence="5" type="ORF">DSM25559_2071</name>
    <name evidence="3" type="ORF">RMS29_09365</name>
</gene>
<feature type="compositionally biased region" description="Low complexity" evidence="1">
    <location>
        <begin position="1"/>
        <end position="10"/>
    </location>
</feature>